<evidence type="ECO:0000313" key="1">
    <source>
        <dbReference type="EMBL" id="KAK4153986.1"/>
    </source>
</evidence>
<dbReference type="Proteomes" id="UP001302745">
    <property type="component" value="Unassembled WGS sequence"/>
</dbReference>
<reference evidence="1" key="2">
    <citation type="submission" date="2023-05" db="EMBL/GenBank/DDBJ databases">
        <authorList>
            <consortium name="Lawrence Berkeley National Laboratory"/>
            <person name="Steindorff A."/>
            <person name="Hensen N."/>
            <person name="Bonometti L."/>
            <person name="Westerberg I."/>
            <person name="Brannstrom I.O."/>
            <person name="Guillou S."/>
            <person name="Cros-Aarteil S."/>
            <person name="Calhoun S."/>
            <person name="Haridas S."/>
            <person name="Kuo A."/>
            <person name="Mondo S."/>
            <person name="Pangilinan J."/>
            <person name="Riley R."/>
            <person name="Labutti K."/>
            <person name="Andreopoulos B."/>
            <person name="Lipzen A."/>
            <person name="Chen C."/>
            <person name="Yanf M."/>
            <person name="Daum C."/>
            <person name="Ng V."/>
            <person name="Clum A."/>
            <person name="Ohm R."/>
            <person name="Martin F."/>
            <person name="Silar P."/>
            <person name="Natvig D."/>
            <person name="Lalanne C."/>
            <person name="Gautier V."/>
            <person name="Ament-Velasquez S.L."/>
            <person name="Kruys A."/>
            <person name="Hutchinson M.I."/>
            <person name="Powell A.J."/>
            <person name="Barry K."/>
            <person name="Miller A.N."/>
            <person name="Grigoriev I.V."/>
            <person name="Debuchy R."/>
            <person name="Gladieux P."/>
            <person name="Thoren M.H."/>
            <person name="Johannesson H."/>
        </authorList>
    </citation>
    <scope>NUCLEOTIDE SEQUENCE</scope>
    <source>
        <strain evidence="1">CBS 538.74</strain>
    </source>
</reference>
<name>A0AAN6VNG0_9PEZI</name>
<keyword evidence="2" id="KW-1185">Reference proteome</keyword>
<dbReference type="EMBL" id="MU856924">
    <property type="protein sequence ID" value="KAK4153986.1"/>
    <property type="molecule type" value="Genomic_DNA"/>
</dbReference>
<dbReference type="PANTHER" id="PTHR10622">
    <property type="entry name" value="HET DOMAIN-CONTAINING PROTEIN"/>
    <property type="match status" value="1"/>
</dbReference>
<reference evidence="1" key="1">
    <citation type="journal article" date="2023" name="Mol. Phylogenet. Evol.">
        <title>Genome-scale phylogeny and comparative genomics of the fungal order Sordariales.</title>
        <authorList>
            <person name="Hensen N."/>
            <person name="Bonometti L."/>
            <person name="Westerberg I."/>
            <person name="Brannstrom I.O."/>
            <person name="Guillou S."/>
            <person name="Cros-Aarteil S."/>
            <person name="Calhoun S."/>
            <person name="Haridas S."/>
            <person name="Kuo A."/>
            <person name="Mondo S."/>
            <person name="Pangilinan J."/>
            <person name="Riley R."/>
            <person name="LaButti K."/>
            <person name="Andreopoulos B."/>
            <person name="Lipzen A."/>
            <person name="Chen C."/>
            <person name="Yan M."/>
            <person name="Daum C."/>
            <person name="Ng V."/>
            <person name="Clum A."/>
            <person name="Steindorff A."/>
            <person name="Ohm R.A."/>
            <person name="Martin F."/>
            <person name="Silar P."/>
            <person name="Natvig D.O."/>
            <person name="Lalanne C."/>
            <person name="Gautier V."/>
            <person name="Ament-Velasquez S.L."/>
            <person name="Kruys A."/>
            <person name="Hutchinson M.I."/>
            <person name="Powell A.J."/>
            <person name="Barry K."/>
            <person name="Miller A.N."/>
            <person name="Grigoriev I.V."/>
            <person name="Debuchy R."/>
            <person name="Gladieux P."/>
            <person name="Hiltunen Thoren M."/>
            <person name="Johannesson H."/>
        </authorList>
    </citation>
    <scope>NUCLEOTIDE SEQUENCE</scope>
    <source>
        <strain evidence="1">CBS 538.74</strain>
    </source>
</reference>
<organism evidence="1 2">
    <name type="scientific">Chaetomidium leptoderma</name>
    <dbReference type="NCBI Taxonomy" id="669021"/>
    <lineage>
        <taxon>Eukaryota</taxon>
        <taxon>Fungi</taxon>
        <taxon>Dikarya</taxon>
        <taxon>Ascomycota</taxon>
        <taxon>Pezizomycotina</taxon>
        <taxon>Sordariomycetes</taxon>
        <taxon>Sordariomycetidae</taxon>
        <taxon>Sordariales</taxon>
        <taxon>Chaetomiaceae</taxon>
        <taxon>Chaetomidium</taxon>
    </lineage>
</organism>
<dbReference type="AlphaFoldDB" id="A0AAN6VNG0"/>
<dbReference type="PANTHER" id="PTHR10622:SF10">
    <property type="entry name" value="HET DOMAIN-CONTAINING PROTEIN"/>
    <property type="match status" value="1"/>
</dbReference>
<sequence>MFRWYGDAELCYAFLSDVNPEESPHSWSSTFRQSRWFTRGWTLQELIAPGVVYFYGAGWKQIGSRDKLLDLIVEITQISANYFTTGDLSQFSAAQKMSWAANRNTTRPEDEAYCLLGLFDINMPLLYGEGKRAFLRLQEEILRQSDDDSLFCHNQNDIIATSPWWFRYCHAISRREAWPYKNNPSLVLDRHLSFNRNRITMIFPVVRVSAAEKLDDFCSVAWPRTGAPPQTCYLALLNCGTSESTSTLILKPQSEEGGSPGVYVKLAFRTRGVVRAAWKPRLAHRLETMTLSISRATTSPRGAWEWRAGNELVFFGNALLSQVRTDADSAHLRPVMKPIVRPPPPALAEGGGLLSASQDGLRDKVVVKGPCRTTTSGFQLQYVYVAGFRLTWLERGDEVHLIPSDTGNQGQPCVVFSNPARESFMVTLEPTRAAVNANLYTNIPWWEGKETLAYMEKLEGERKASKGEALCDRAAQRVDGGREVVVQIETRRRRNGWWVGVTVSEPPEDNNEL</sequence>
<protein>
    <recommendedName>
        <fullName evidence="3">Heterokaryon incompatibility domain-containing protein</fullName>
    </recommendedName>
</protein>
<proteinExistence type="predicted"/>
<gene>
    <name evidence="1" type="ORF">C8A00DRAFT_33239</name>
</gene>
<accession>A0AAN6VNG0</accession>
<evidence type="ECO:0000313" key="2">
    <source>
        <dbReference type="Proteomes" id="UP001302745"/>
    </source>
</evidence>
<evidence type="ECO:0008006" key="3">
    <source>
        <dbReference type="Google" id="ProtNLM"/>
    </source>
</evidence>
<comment type="caution">
    <text evidence="1">The sequence shown here is derived from an EMBL/GenBank/DDBJ whole genome shotgun (WGS) entry which is preliminary data.</text>
</comment>